<dbReference type="InterPro" id="IPR036514">
    <property type="entry name" value="SGNH_hydro_sf"/>
</dbReference>
<keyword evidence="1" id="KW-0812">Transmembrane</keyword>
<accession>A0A7W5H316</accession>
<feature type="transmembrane region" description="Helical" evidence="1">
    <location>
        <begin position="12"/>
        <end position="31"/>
    </location>
</feature>
<dbReference type="InterPro" id="IPR013830">
    <property type="entry name" value="SGNH_hydro"/>
</dbReference>
<dbReference type="Proteomes" id="UP000536179">
    <property type="component" value="Unassembled WGS sequence"/>
</dbReference>
<dbReference type="SUPFAM" id="SSF52266">
    <property type="entry name" value="SGNH hydrolase"/>
    <property type="match status" value="1"/>
</dbReference>
<keyword evidence="4" id="KW-1185">Reference proteome</keyword>
<keyword evidence="1" id="KW-0472">Membrane</keyword>
<organism evidence="3 4">
    <name type="scientific">Aporhodopirellula rubra</name>
    <dbReference type="NCBI Taxonomy" id="980271"/>
    <lineage>
        <taxon>Bacteria</taxon>
        <taxon>Pseudomonadati</taxon>
        <taxon>Planctomycetota</taxon>
        <taxon>Planctomycetia</taxon>
        <taxon>Pirellulales</taxon>
        <taxon>Pirellulaceae</taxon>
        <taxon>Aporhodopirellula</taxon>
    </lineage>
</organism>
<dbReference type="GO" id="GO:0016788">
    <property type="term" value="F:hydrolase activity, acting on ester bonds"/>
    <property type="evidence" value="ECO:0007669"/>
    <property type="project" value="UniProtKB-ARBA"/>
</dbReference>
<proteinExistence type="predicted"/>
<evidence type="ECO:0000259" key="2">
    <source>
        <dbReference type="Pfam" id="PF13472"/>
    </source>
</evidence>
<dbReference type="EMBL" id="JACHXU010000002">
    <property type="protein sequence ID" value="MBB3204787.1"/>
    <property type="molecule type" value="Genomic_DNA"/>
</dbReference>
<evidence type="ECO:0000313" key="4">
    <source>
        <dbReference type="Proteomes" id="UP000536179"/>
    </source>
</evidence>
<reference evidence="3 4" key="1">
    <citation type="submission" date="2020-08" db="EMBL/GenBank/DDBJ databases">
        <title>Genomic Encyclopedia of Type Strains, Phase III (KMG-III): the genomes of soil and plant-associated and newly described type strains.</title>
        <authorList>
            <person name="Whitman W."/>
        </authorList>
    </citation>
    <scope>NUCLEOTIDE SEQUENCE [LARGE SCALE GENOMIC DNA]</scope>
    <source>
        <strain evidence="3 4">CECT 8075</strain>
    </source>
</reference>
<evidence type="ECO:0000256" key="1">
    <source>
        <dbReference type="SAM" id="Phobius"/>
    </source>
</evidence>
<dbReference type="Pfam" id="PF13472">
    <property type="entry name" value="Lipase_GDSL_2"/>
    <property type="match status" value="1"/>
</dbReference>
<dbReference type="RefSeq" id="WP_184301396.1">
    <property type="nucleotide sequence ID" value="NZ_JACHXU010000002.1"/>
</dbReference>
<name>A0A7W5H316_9BACT</name>
<protein>
    <submittedName>
        <fullName evidence="3">Lysophospholipase L1-like esterase</fullName>
    </submittedName>
</protein>
<dbReference type="CDD" id="cd00229">
    <property type="entry name" value="SGNH_hydrolase"/>
    <property type="match status" value="1"/>
</dbReference>
<feature type="domain" description="SGNH hydrolase-type esterase" evidence="2">
    <location>
        <begin position="63"/>
        <end position="292"/>
    </location>
</feature>
<comment type="caution">
    <text evidence="3">The sequence shown here is derived from an EMBL/GenBank/DDBJ whole genome shotgun (WGS) entry which is preliminary data.</text>
</comment>
<sequence>MNDQKPRSRRWLILLGVIIVALVPTYIEFFLRRPVGEGPAGPSISADAFESVWTDRKIMMLGIGDSVTRGLGADSRSHTYFERLQNNPADEFADMQGKCLAKVLPNLTAENFAVSGSTSIDHLQTLETQIEPYPDDVFGLVVMTTGGNDLIHSYGRRPAVEGAMYGATLEEALPWIANFKTRLNTIFDGIEERFPGGCVIYVGDIYDPTDGVGDAPSIFLPHWADGLAIHAKYNATIRDVASKRDHIHVVDLYQTFLGHGSHCRQFWRANYDISDPHYWFYDNIEDPNDRGYDAIRRVFLNQIVATHDQLITKPITAEPLALATNE</sequence>
<evidence type="ECO:0000313" key="3">
    <source>
        <dbReference type="EMBL" id="MBB3204787.1"/>
    </source>
</evidence>
<gene>
    <name evidence="3" type="ORF">FHS27_000554</name>
</gene>
<keyword evidence="1" id="KW-1133">Transmembrane helix</keyword>
<dbReference type="AlphaFoldDB" id="A0A7W5H316"/>
<dbReference type="Gene3D" id="3.40.50.1110">
    <property type="entry name" value="SGNH hydrolase"/>
    <property type="match status" value="1"/>
</dbReference>